<dbReference type="PANTHER" id="PTHR47212:SF4">
    <property type="entry name" value="ADHESIN-LIKE PROTEIN, PUTATIVE (DUF3741)-RELATED"/>
    <property type="match status" value="1"/>
</dbReference>
<organism evidence="4 7">
    <name type="scientific">Ziziphus jujuba</name>
    <name type="common">Chinese jujube</name>
    <name type="synonym">Ziziphus sativa</name>
    <dbReference type="NCBI Taxonomy" id="326968"/>
    <lineage>
        <taxon>Eukaryota</taxon>
        <taxon>Viridiplantae</taxon>
        <taxon>Streptophyta</taxon>
        <taxon>Embryophyta</taxon>
        <taxon>Tracheophyta</taxon>
        <taxon>Spermatophyta</taxon>
        <taxon>Magnoliopsida</taxon>
        <taxon>eudicotyledons</taxon>
        <taxon>Gunneridae</taxon>
        <taxon>Pentapetalae</taxon>
        <taxon>rosids</taxon>
        <taxon>fabids</taxon>
        <taxon>Rosales</taxon>
        <taxon>Rhamnaceae</taxon>
        <taxon>Paliureae</taxon>
        <taxon>Ziziphus</taxon>
    </lineage>
</organism>
<dbReference type="InterPro" id="IPR025486">
    <property type="entry name" value="DUF4378"/>
</dbReference>
<evidence type="ECO:0000313" key="6">
    <source>
        <dbReference type="RefSeq" id="XP_024935353.2"/>
    </source>
</evidence>
<dbReference type="RefSeq" id="XP_015899768.2">
    <property type="nucleotide sequence ID" value="XM_016044282.4"/>
</dbReference>
<evidence type="ECO:0000259" key="2">
    <source>
        <dbReference type="Pfam" id="PF12552"/>
    </source>
</evidence>
<evidence type="ECO:0000313" key="5">
    <source>
        <dbReference type="RefSeq" id="XP_015899768.2"/>
    </source>
</evidence>
<evidence type="ECO:0000256" key="1">
    <source>
        <dbReference type="SAM" id="MobiDB-lite"/>
    </source>
</evidence>
<evidence type="ECO:0000313" key="4">
    <source>
        <dbReference type="Proteomes" id="UP001652623"/>
    </source>
</evidence>
<reference evidence="5 6" key="1">
    <citation type="submission" date="2025-05" db="UniProtKB">
        <authorList>
            <consortium name="RefSeq"/>
        </authorList>
    </citation>
    <scope>IDENTIFICATION</scope>
    <source>
        <tissue evidence="5 6">Seedling</tissue>
    </source>
</reference>
<proteinExistence type="predicted"/>
<feature type="domain" description="DUF4378" evidence="3">
    <location>
        <begin position="779"/>
        <end position="926"/>
    </location>
</feature>
<feature type="region of interest" description="Disordered" evidence="1">
    <location>
        <begin position="418"/>
        <end position="470"/>
    </location>
</feature>
<dbReference type="Pfam" id="PF14309">
    <property type="entry name" value="DUF4378"/>
    <property type="match status" value="1"/>
</dbReference>
<dbReference type="RefSeq" id="XP_048320950.1">
    <property type="nucleotide sequence ID" value="XM_048464993.2"/>
</dbReference>
<dbReference type="RefSeq" id="XP_024935354.2">
    <property type="nucleotide sequence ID" value="XM_025079586.3"/>
</dbReference>
<dbReference type="RefSeq" id="XP_024935353.2">
    <property type="nucleotide sequence ID" value="XM_025079585.3"/>
</dbReference>
<feature type="compositionally biased region" description="Polar residues" evidence="1">
    <location>
        <begin position="583"/>
        <end position="592"/>
    </location>
</feature>
<feature type="domain" description="DUF3741" evidence="2">
    <location>
        <begin position="228"/>
        <end position="272"/>
    </location>
</feature>
<dbReference type="Proteomes" id="UP001652623">
    <property type="component" value="Chromosome 11"/>
</dbReference>
<feature type="compositionally biased region" description="Basic and acidic residues" evidence="1">
    <location>
        <begin position="459"/>
        <end position="470"/>
    </location>
</feature>
<sequence length="948" mass="107229">MAKRSQRRSVRYEKDQSGCMWGFISIFDFRNGRSSRKLLSDRRHGSKHTLAGTGNSNNKFEILSNLDENCQDKPDVEENRAEKVTADTRKPSVKKLMEEEMFNEEDIKKDTCNAEVEPKESESAHEGQTRTHQKRAKKSRKKSRDMDVHNLNVTENLQLECNCDQIPSQPSIKDLGIDEIMEEFCHQIHQKSTCCTKHDLNGEATVLSSHKHSDFEVKLCEAVKEFINQKFSEGKNLTEDQKIHHSRELMDALELISSDEELFLKLLQDPNSLLVKFVQNLQDAKVKRDDETKPHGGSDLEQKLVNVSKSEELVHPKKRHFFRRRTKSQEKFPSMENEHSEASNRIVILKPGPTGLRNLQIESSLDSSPECHSIARNKGPNDRVGSHFFLSEIKRKLKHAIGKQQHEISTTGMSNRFRFKSRNIGDGEKGGGKGNSGMNSPSKDHFYIERVARPSTGSKRTDKAGKMKDSEISIKPEADGLPNQRISNIYIEAKKHLSEMLSNGDEVVDLSGRQVPKTLGRILSLPEYNRSPIGSPGRDWDDAIVTAQMRFSASSKLQKVNESKWSPIKEKNVSPLGREAQYKESQSPIQDNNADHEQQAPTSNPSISDDIIHNVKVEDIDFIVEDETSPEGEPEIIKEECIILDATTEPNCSTSAIREDENGEKCDLCDDKRNLESMKQDFYEDNELKSSPIASPSSSLAIKKVSDLESAFDMPERPSPVSVLEPLFSEDDISPANTICEPVNLTIQPLRIQFEEPDSSAADQPNSAKSFMEDKESVFDYIKAVIQASGLNWDELHTKCLYSDQLLEPSLVDEVEFFSNQICCDQKLLFDCINEVLMEICEYYFGCSPWVLCVLPRIRPVPNMKNAIVEVSEGVNWNLFELPLPRTLDQIVGKDLARTGTWLDIRLDTETIGFDIGESILEDLMKDTILSCLDASSKAEYAETLVLK</sequence>
<accession>A0A6P6GMJ6</accession>
<feature type="compositionally biased region" description="Basic and acidic residues" evidence="1">
    <location>
        <begin position="442"/>
        <end position="452"/>
    </location>
</feature>
<feature type="region of interest" description="Disordered" evidence="1">
    <location>
        <begin position="561"/>
        <end position="611"/>
    </location>
</feature>
<feature type="compositionally biased region" description="Basic residues" evidence="1">
    <location>
        <begin position="131"/>
        <end position="143"/>
    </location>
</feature>
<dbReference type="KEGG" id="zju:107433043"/>
<feature type="compositionally biased region" description="Basic and acidic residues" evidence="1">
    <location>
        <begin position="107"/>
        <end position="129"/>
    </location>
</feature>
<feature type="compositionally biased region" description="Basic and acidic residues" evidence="1">
    <location>
        <begin position="561"/>
        <end position="572"/>
    </location>
</feature>
<evidence type="ECO:0000313" key="8">
    <source>
        <dbReference type="RefSeq" id="XP_048320950.1"/>
    </source>
</evidence>
<dbReference type="GeneID" id="107433043"/>
<keyword evidence="4" id="KW-1185">Reference proteome</keyword>
<name>A0A6P6GMJ6_ZIZJJ</name>
<feature type="region of interest" description="Disordered" evidence="1">
    <location>
        <begin position="107"/>
        <end position="145"/>
    </location>
</feature>
<dbReference type="Pfam" id="PF12552">
    <property type="entry name" value="DUF3741"/>
    <property type="match status" value="1"/>
</dbReference>
<evidence type="ECO:0000259" key="3">
    <source>
        <dbReference type="Pfam" id="PF14309"/>
    </source>
</evidence>
<protein>
    <submittedName>
        <fullName evidence="5 6">Uncharacterized protein LOC107433043 isoform X1</fullName>
    </submittedName>
</protein>
<dbReference type="InterPro" id="IPR022212">
    <property type="entry name" value="DUF3741"/>
</dbReference>
<evidence type="ECO:0000313" key="7">
    <source>
        <dbReference type="RefSeq" id="XP_024935354.2"/>
    </source>
</evidence>
<gene>
    <name evidence="5 6 7 8" type="primary">LOC107433043</name>
</gene>
<feature type="region of interest" description="Disordered" evidence="1">
    <location>
        <begin position="71"/>
        <end position="90"/>
    </location>
</feature>
<dbReference type="PANTHER" id="PTHR47212">
    <property type="entry name" value="ADHESIN-LIKE PROTEIN, PUTATIVE (DUF3741)-RELATED"/>
    <property type="match status" value="1"/>
</dbReference>
<dbReference type="AlphaFoldDB" id="A0A6P6GMJ6"/>